<dbReference type="AlphaFoldDB" id="A0A5C6B9S3"/>
<dbReference type="OrthoDB" id="9789567at2"/>
<proteinExistence type="predicted"/>
<evidence type="ECO:0000313" key="2">
    <source>
        <dbReference type="EMBL" id="TWU08382.1"/>
    </source>
</evidence>
<organism evidence="2 3">
    <name type="scientific">Stieleria varia</name>
    <dbReference type="NCBI Taxonomy" id="2528005"/>
    <lineage>
        <taxon>Bacteria</taxon>
        <taxon>Pseudomonadati</taxon>
        <taxon>Planctomycetota</taxon>
        <taxon>Planctomycetia</taxon>
        <taxon>Pirellulales</taxon>
        <taxon>Pirellulaceae</taxon>
        <taxon>Stieleria</taxon>
    </lineage>
</organism>
<comment type="caution">
    <text evidence="2">The sequence shown here is derived from an EMBL/GenBank/DDBJ whole genome shotgun (WGS) entry which is preliminary data.</text>
</comment>
<dbReference type="Proteomes" id="UP000320176">
    <property type="component" value="Unassembled WGS sequence"/>
</dbReference>
<keyword evidence="1" id="KW-0671">Queuosine biosynthesis</keyword>
<dbReference type="InterPro" id="IPR014729">
    <property type="entry name" value="Rossmann-like_a/b/a_fold"/>
</dbReference>
<reference evidence="2 3" key="1">
    <citation type="submission" date="2019-02" db="EMBL/GenBank/DDBJ databases">
        <title>Deep-cultivation of Planctomycetes and their phenomic and genomic characterization uncovers novel biology.</title>
        <authorList>
            <person name="Wiegand S."/>
            <person name="Jogler M."/>
            <person name="Boedeker C."/>
            <person name="Pinto D."/>
            <person name="Vollmers J."/>
            <person name="Rivas-Marin E."/>
            <person name="Kohn T."/>
            <person name="Peeters S.H."/>
            <person name="Heuer A."/>
            <person name="Rast P."/>
            <person name="Oberbeckmann S."/>
            <person name="Bunk B."/>
            <person name="Jeske O."/>
            <person name="Meyerdierks A."/>
            <person name="Storesund J.E."/>
            <person name="Kallscheuer N."/>
            <person name="Luecker S."/>
            <person name="Lage O.M."/>
            <person name="Pohl T."/>
            <person name="Merkel B.J."/>
            <person name="Hornburger P."/>
            <person name="Mueller R.-W."/>
            <person name="Bruemmer F."/>
            <person name="Labrenz M."/>
            <person name="Spormann A.M."/>
            <person name="Op Den Camp H."/>
            <person name="Overmann J."/>
            <person name="Amann R."/>
            <person name="Jetten M.S.M."/>
            <person name="Mascher T."/>
            <person name="Medema M.H."/>
            <person name="Devos D.P."/>
            <person name="Kaster A.-K."/>
            <person name="Ovreas L."/>
            <person name="Rohde M."/>
            <person name="Galperin M.Y."/>
            <person name="Jogler C."/>
        </authorList>
    </citation>
    <scope>NUCLEOTIDE SEQUENCE [LARGE SCALE GENOMIC DNA]</scope>
    <source>
        <strain evidence="2 3">Pla52n</strain>
    </source>
</reference>
<dbReference type="Gene3D" id="3.40.50.620">
    <property type="entry name" value="HUPs"/>
    <property type="match status" value="1"/>
</dbReference>
<dbReference type="GO" id="GO:0016874">
    <property type="term" value="F:ligase activity"/>
    <property type="evidence" value="ECO:0007669"/>
    <property type="project" value="UniProtKB-KW"/>
</dbReference>
<accession>A0A5C6B9S3</accession>
<evidence type="ECO:0000256" key="1">
    <source>
        <dbReference type="ARBA" id="ARBA00022785"/>
    </source>
</evidence>
<keyword evidence="3" id="KW-1185">Reference proteome</keyword>
<dbReference type="InterPro" id="IPR018317">
    <property type="entry name" value="QueC"/>
</dbReference>
<dbReference type="EC" id="6.3.4.20" evidence="2"/>
<dbReference type="InterPro" id="IPR049676">
    <property type="entry name" value="QatC"/>
</dbReference>
<dbReference type="RefSeq" id="WP_146518430.1">
    <property type="nucleotide sequence ID" value="NZ_CP151726.1"/>
</dbReference>
<sequence>MKASVKISATEVTSHEGAVINLCADDVTISELYFDFSKLLKSVRSPTDTALDFLVVATTVYSLDKLTPRSEAENGWERSFDVTIPVKDSTRWSKASKTINECVSFLSGDKWRLTFTERTQQILRGKRRQRRSRIQPRFARANMTCLFSGGLDSLIGAINLLEESKGGRIALVGHHDPNIGGVEKDQKQLVTALQSQYPNQCEPILVGVGNCEKSPEITMRSRSLLFIALGITVAEHLGSGTTLLIPENGTIALNVPLTPARRGSCSTRTAHPYYLSLLQRWLIAVGLDHPIENPLIGMTKGEAVSLCANQDLLANTASLSTSCAKPGHTMWWVRRNADGCGQCMPCIYRRAALHAAGLDNEIYGNDICTGEVDVADPNSDAADDFRACLAFLRKKYSQEQIAKMLISAGPLPPLEVLGYADTVHRAMEEIRQLLRDKANVTLQKMAGI</sequence>
<keyword evidence="2" id="KW-0436">Ligase</keyword>
<dbReference type="EMBL" id="SJPN01000001">
    <property type="protein sequence ID" value="TWU08382.1"/>
    <property type="molecule type" value="Genomic_DNA"/>
</dbReference>
<protein>
    <submittedName>
        <fullName evidence="2">7-cyano-7-deazaguanine synthase</fullName>
        <ecNumber evidence="2">6.3.4.20</ecNumber>
    </submittedName>
</protein>
<dbReference type="NCBIfam" id="NF041925">
    <property type="entry name" value="QatC"/>
    <property type="match status" value="1"/>
</dbReference>
<evidence type="ECO:0000313" key="3">
    <source>
        <dbReference type="Proteomes" id="UP000320176"/>
    </source>
</evidence>
<gene>
    <name evidence="2" type="primary">queC_1</name>
    <name evidence="2" type="ORF">Pla52n_09640</name>
</gene>
<dbReference type="Pfam" id="PF06508">
    <property type="entry name" value="QueC"/>
    <property type="match status" value="1"/>
</dbReference>
<dbReference type="SUPFAM" id="SSF52402">
    <property type="entry name" value="Adenine nucleotide alpha hydrolases-like"/>
    <property type="match status" value="1"/>
</dbReference>
<dbReference type="GO" id="GO:0008616">
    <property type="term" value="P:tRNA queuosine(34) biosynthetic process"/>
    <property type="evidence" value="ECO:0007669"/>
    <property type="project" value="UniProtKB-KW"/>
</dbReference>
<name>A0A5C6B9S3_9BACT</name>